<gene>
    <name evidence="1" type="ORF">K1T71_000133</name>
</gene>
<organism evidence="1 2">
    <name type="scientific">Dendrolimus kikuchii</name>
    <dbReference type="NCBI Taxonomy" id="765133"/>
    <lineage>
        <taxon>Eukaryota</taxon>
        <taxon>Metazoa</taxon>
        <taxon>Ecdysozoa</taxon>
        <taxon>Arthropoda</taxon>
        <taxon>Hexapoda</taxon>
        <taxon>Insecta</taxon>
        <taxon>Pterygota</taxon>
        <taxon>Neoptera</taxon>
        <taxon>Endopterygota</taxon>
        <taxon>Lepidoptera</taxon>
        <taxon>Glossata</taxon>
        <taxon>Ditrysia</taxon>
        <taxon>Bombycoidea</taxon>
        <taxon>Lasiocampidae</taxon>
        <taxon>Dendrolimus</taxon>
    </lineage>
</organism>
<evidence type="ECO:0000313" key="2">
    <source>
        <dbReference type="Proteomes" id="UP000824533"/>
    </source>
</evidence>
<sequence length="405" mass="47146">MIVLKMFFLLLLTFCMRAVVGELNVTYVAIIYRHGERTPVAPYPTDPWRNESLWPVRFGELTNTGKRQHFALGRWLRQRYSQLLSDAFDPKEIYVRSTDVDRTLMSAQANLAGLFPPTGKSVWDTNLLWQPIPVHTVPEYEDEIVAMEKKCPAYNKEYERMIQSPEYKMRLSKYQDLMDYMTAYSGMEIKDYRDLVDIYSTLYIETLNNFTLPNWTHSVYPDKLKEPSCYSFTVQTGTPLLSKLKVGPLLKVIVANMNNTMLNTTYKEDNYLKMSMYSGHDLTVGNVLNAIGMFDGNCPDFTATILMELLFDNTTYAHYIRILYRNSTEIVEPYALRIPYCGAICPIDRFIKLYENLLTIDWNHDCKLKANYEIKFFPHIMGISFVISGFLVCFNLYFAPKPFEV</sequence>
<dbReference type="Proteomes" id="UP000824533">
    <property type="component" value="Linkage Group LG01"/>
</dbReference>
<accession>A0ACC1DIM5</accession>
<proteinExistence type="predicted"/>
<dbReference type="EMBL" id="CM034387">
    <property type="protein sequence ID" value="KAJ0183710.1"/>
    <property type="molecule type" value="Genomic_DNA"/>
</dbReference>
<keyword evidence="2" id="KW-1185">Reference proteome</keyword>
<evidence type="ECO:0000313" key="1">
    <source>
        <dbReference type="EMBL" id="KAJ0183710.1"/>
    </source>
</evidence>
<protein>
    <submittedName>
        <fullName evidence="1">Uncharacterized protein</fullName>
    </submittedName>
</protein>
<comment type="caution">
    <text evidence="1">The sequence shown here is derived from an EMBL/GenBank/DDBJ whole genome shotgun (WGS) entry which is preliminary data.</text>
</comment>
<name>A0ACC1DIM5_9NEOP</name>
<reference evidence="1 2" key="1">
    <citation type="journal article" date="2021" name="Front. Genet.">
        <title>Chromosome-Level Genome Assembly Reveals Significant Gene Expansion in the Toll and IMD Signaling Pathways of Dendrolimus kikuchii.</title>
        <authorList>
            <person name="Zhou J."/>
            <person name="Wu P."/>
            <person name="Xiong Z."/>
            <person name="Liu N."/>
            <person name="Zhao N."/>
            <person name="Ji M."/>
            <person name="Qiu Y."/>
            <person name="Yang B."/>
        </authorList>
    </citation>
    <scope>NUCLEOTIDE SEQUENCE [LARGE SCALE GENOMIC DNA]</scope>
    <source>
        <strain evidence="1">Ann1</strain>
    </source>
</reference>